<protein>
    <submittedName>
        <fullName evidence="1">Uncharacterized protein</fullName>
    </submittedName>
</protein>
<proteinExistence type="predicted"/>
<name>A0ABW7NSX6_9PSED</name>
<evidence type="ECO:0000313" key="2">
    <source>
        <dbReference type="Proteomes" id="UP001610657"/>
    </source>
</evidence>
<sequence>MSPFKNKLNFTKLTITPVEKNSIRKGTLAVHPQRGQNIALERNCREVLPMPSRIGIGIGISAMHGPLFYSSESPA</sequence>
<dbReference type="Proteomes" id="UP001610657">
    <property type="component" value="Unassembled WGS sequence"/>
</dbReference>
<gene>
    <name evidence="1" type="ORF">RA271_22810</name>
</gene>
<evidence type="ECO:0000313" key="1">
    <source>
        <dbReference type="EMBL" id="MFH7517997.1"/>
    </source>
</evidence>
<reference evidence="1 2" key="1">
    <citation type="submission" date="2023-08" db="EMBL/GenBank/DDBJ databases">
        <title>Genomic and mutational analysis of Pseudomonas syringae pv. tagetis EB037 pathogenicity on sunflower.</title>
        <authorList>
            <person name="Maul J.E."/>
        </authorList>
    </citation>
    <scope>NUCLEOTIDE SEQUENCE [LARGE SCALE GENOMIC DNA]</scope>
    <source>
        <strain evidence="1 2">EB037_T1</strain>
    </source>
</reference>
<comment type="caution">
    <text evidence="1">The sequence shown here is derived from an EMBL/GenBank/DDBJ whole genome shotgun (WGS) entry which is preliminary data.</text>
</comment>
<organism evidence="1 2">
    <name type="scientific">Pseudomonas syringae pv. tagetis</name>
    <dbReference type="NCBI Taxonomy" id="129140"/>
    <lineage>
        <taxon>Bacteria</taxon>
        <taxon>Pseudomonadati</taxon>
        <taxon>Pseudomonadota</taxon>
        <taxon>Gammaproteobacteria</taxon>
        <taxon>Pseudomonadales</taxon>
        <taxon>Pseudomonadaceae</taxon>
        <taxon>Pseudomonas</taxon>
    </lineage>
</organism>
<dbReference type="RefSeq" id="WP_158506068.1">
    <property type="nucleotide sequence ID" value="NZ_JAVCPX010000018.1"/>
</dbReference>
<accession>A0ABW7NSX6</accession>
<keyword evidence="2" id="KW-1185">Reference proteome</keyword>
<dbReference type="EMBL" id="JAVCQK010000020">
    <property type="protein sequence ID" value="MFH7517997.1"/>
    <property type="molecule type" value="Genomic_DNA"/>
</dbReference>